<keyword evidence="8" id="KW-0028">Amino-acid biosynthesis</keyword>
<dbReference type="InterPro" id="IPR029061">
    <property type="entry name" value="THDP-binding"/>
</dbReference>
<evidence type="ECO:0000256" key="5">
    <source>
        <dbReference type="ARBA" id="ARBA00022630"/>
    </source>
</evidence>
<dbReference type="GO" id="GO:0000287">
    <property type="term" value="F:magnesium ion binding"/>
    <property type="evidence" value="ECO:0007669"/>
    <property type="project" value="InterPro"/>
</dbReference>
<dbReference type="Gene3D" id="3.40.50.1220">
    <property type="entry name" value="TPP-binding domain"/>
    <property type="match status" value="1"/>
</dbReference>
<dbReference type="UniPathway" id="UPA00047">
    <property type="reaction ID" value="UER00055"/>
</dbReference>
<dbReference type="InterPro" id="IPR011766">
    <property type="entry name" value="TPP_enzyme_TPP-bd"/>
</dbReference>
<reference evidence="14 15" key="1">
    <citation type="submission" date="2017-07" db="EMBL/GenBank/DDBJ databases">
        <title>Draft sequence of Rhodococcus enclensis 23b-28.</title>
        <authorList>
            <person name="Besaury L."/>
            <person name="Sancelme M."/>
            <person name="Amato P."/>
            <person name="Lallement A."/>
            <person name="Delort A.-M."/>
        </authorList>
    </citation>
    <scope>NUCLEOTIDE SEQUENCE [LARGE SCALE GENOMIC DNA]</scope>
    <source>
        <strain evidence="14 15">23b-28</strain>
    </source>
</reference>
<evidence type="ECO:0000256" key="4">
    <source>
        <dbReference type="ARBA" id="ARBA00013145"/>
    </source>
</evidence>
<organism evidence="14 15">
    <name type="scientific">Rhodococcus qingshengii</name>
    <dbReference type="NCBI Taxonomy" id="334542"/>
    <lineage>
        <taxon>Bacteria</taxon>
        <taxon>Bacillati</taxon>
        <taxon>Actinomycetota</taxon>
        <taxon>Actinomycetes</taxon>
        <taxon>Mycobacteriales</taxon>
        <taxon>Nocardiaceae</taxon>
        <taxon>Rhodococcus</taxon>
        <taxon>Rhodococcus erythropolis group</taxon>
    </lineage>
</organism>
<dbReference type="GO" id="GO:0009099">
    <property type="term" value="P:L-valine biosynthetic process"/>
    <property type="evidence" value="ECO:0007669"/>
    <property type="project" value="UniProtKB-UniPathway"/>
</dbReference>
<dbReference type="EMBL" id="NOVD01000092">
    <property type="protein sequence ID" value="PCK21914.1"/>
    <property type="molecule type" value="Genomic_DNA"/>
</dbReference>
<dbReference type="EC" id="2.2.1.6" evidence="4"/>
<comment type="catalytic activity">
    <reaction evidence="9">
        <text>2 pyruvate + H(+) = (2S)-2-acetolactate + CO2</text>
        <dbReference type="Rhea" id="RHEA:25249"/>
        <dbReference type="ChEBI" id="CHEBI:15361"/>
        <dbReference type="ChEBI" id="CHEBI:15378"/>
        <dbReference type="ChEBI" id="CHEBI:16526"/>
        <dbReference type="ChEBI" id="CHEBI:58476"/>
        <dbReference type="EC" id="2.2.1.6"/>
    </reaction>
</comment>
<evidence type="ECO:0000259" key="11">
    <source>
        <dbReference type="Pfam" id="PF00205"/>
    </source>
</evidence>
<feature type="domain" description="Thiamine pyrophosphate enzyme N-terminal TPP-binding" evidence="13">
    <location>
        <begin position="3"/>
        <end position="115"/>
    </location>
</feature>
<dbReference type="InterPro" id="IPR045229">
    <property type="entry name" value="TPP_enz"/>
</dbReference>
<comment type="pathway">
    <text evidence="2">Amino-acid biosynthesis; L-valine biosynthesis; L-valine from pyruvate: step 1/4.</text>
</comment>
<feature type="domain" description="Thiamine pyrophosphate enzyme central" evidence="11">
    <location>
        <begin position="196"/>
        <end position="327"/>
    </location>
</feature>
<name>A0A2A5IX34_RHOSG</name>
<dbReference type="Gene3D" id="3.40.50.970">
    <property type="match status" value="2"/>
</dbReference>
<protein>
    <recommendedName>
        <fullName evidence="4">acetolactate synthase</fullName>
        <ecNumber evidence="4">2.2.1.6</ecNumber>
    </recommendedName>
</protein>
<evidence type="ECO:0000256" key="2">
    <source>
        <dbReference type="ARBA" id="ARBA00005025"/>
    </source>
</evidence>
<dbReference type="InterPro" id="IPR012001">
    <property type="entry name" value="Thiamin_PyroP_enz_TPP-bd_dom"/>
</dbReference>
<dbReference type="PROSITE" id="PS00187">
    <property type="entry name" value="TPP_ENZYMES"/>
    <property type="match status" value="1"/>
</dbReference>
<evidence type="ECO:0000256" key="3">
    <source>
        <dbReference type="ARBA" id="ARBA00007812"/>
    </source>
</evidence>
<dbReference type="InterPro" id="IPR012000">
    <property type="entry name" value="Thiamin_PyroP_enz_cen_dom"/>
</dbReference>
<dbReference type="GO" id="GO:0050660">
    <property type="term" value="F:flavin adenine dinucleotide binding"/>
    <property type="evidence" value="ECO:0007669"/>
    <property type="project" value="TreeGrafter"/>
</dbReference>
<comment type="caution">
    <text evidence="14">The sequence shown here is derived from an EMBL/GenBank/DDBJ whole genome shotgun (WGS) entry which is preliminary data.</text>
</comment>
<dbReference type="Pfam" id="PF02775">
    <property type="entry name" value="TPP_enzyme_C"/>
    <property type="match status" value="1"/>
</dbReference>
<evidence type="ECO:0000313" key="14">
    <source>
        <dbReference type="EMBL" id="PCK21914.1"/>
    </source>
</evidence>
<dbReference type="SUPFAM" id="SSF52518">
    <property type="entry name" value="Thiamin diphosphate-binding fold (THDP-binding)"/>
    <property type="match status" value="2"/>
</dbReference>
<dbReference type="CDD" id="cd07035">
    <property type="entry name" value="TPP_PYR_POX_like"/>
    <property type="match status" value="1"/>
</dbReference>
<dbReference type="CDD" id="cd00568">
    <property type="entry name" value="TPP_enzymes"/>
    <property type="match status" value="1"/>
</dbReference>
<evidence type="ECO:0000256" key="10">
    <source>
        <dbReference type="RuleBase" id="RU362132"/>
    </source>
</evidence>
<dbReference type="GO" id="GO:0030976">
    <property type="term" value="F:thiamine pyrophosphate binding"/>
    <property type="evidence" value="ECO:0007669"/>
    <property type="project" value="InterPro"/>
</dbReference>
<keyword evidence="5" id="KW-0285">Flavoprotein</keyword>
<gene>
    <name evidence="14" type="ORF">CHR55_33430</name>
</gene>
<evidence type="ECO:0000256" key="7">
    <source>
        <dbReference type="ARBA" id="ARBA00023052"/>
    </source>
</evidence>
<comment type="similarity">
    <text evidence="3 10">Belongs to the TPP enzyme family.</text>
</comment>
<evidence type="ECO:0000256" key="1">
    <source>
        <dbReference type="ARBA" id="ARBA00004974"/>
    </source>
</evidence>
<dbReference type="PANTHER" id="PTHR18968">
    <property type="entry name" value="THIAMINE PYROPHOSPHATE ENZYMES"/>
    <property type="match status" value="1"/>
</dbReference>
<dbReference type="GO" id="GO:0003984">
    <property type="term" value="F:acetolactate synthase activity"/>
    <property type="evidence" value="ECO:0007669"/>
    <property type="project" value="UniProtKB-EC"/>
</dbReference>
<evidence type="ECO:0000259" key="12">
    <source>
        <dbReference type="Pfam" id="PF02775"/>
    </source>
</evidence>
<evidence type="ECO:0000256" key="8">
    <source>
        <dbReference type="ARBA" id="ARBA00023304"/>
    </source>
</evidence>
<sequence length="551" mass="58118">MVNVGHHLVQALVAAGATRFYGVPGESYLEVLDAIEQHPGAQLISTRHESGASFAAEADAKVSGQPAVAMATRAVGAANLSIGVHTAYQDSTPMIVLVGQATTGNLGREAFQEVDLPDFFRQITKHAITVHDPNRIAEYTARAVRIATSGRPGPVLLALPEDVLAVDTDPEVAGWAAPQAARRVCLGCPSAEQTTRVSSLLSAAERPVFIVGEACRGYEDDLPFLAEHYGAGVYTAFRRQDLFPSMHPNFLGHLGLEATPQIRQALDHADVVLALGTRLDEITSGGYSQPKPSSTVIQVYPSDQEIGRSVPVDLGIVADVGLCLEALLEEEPAPRKHDWSGAHAAYLAHAEVGPSRSTAMLDAAIVVKRLMEGYEGADPIVTNDAGNFSAFLHRHWVYGPKSQVAPISGAMGYGIPSAIGAKLAAPHREVLAVAGDGGFLMSGQELETAARLSLPLVAAVFRNGLYGTIAMHQARRIGRFSGVDIGQVDIAGFARSLGCLGFTVTEETELIEAVAKARAHDGPAVLDIMIDPGVLSPGMILSETTSSLKAE</sequence>
<dbReference type="PANTHER" id="PTHR18968:SF120">
    <property type="entry name" value="ACETOLACTATE SYNTHASE LARGE SUBUNIT"/>
    <property type="match status" value="1"/>
</dbReference>
<dbReference type="NCBIfam" id="NF006052">
    <property type="entry name" value="PRK08199.1"/>
    <property type="match status" value="1"/>
</dbReference>
<dbReference type="AlphaFoldDB" id="A0A2A5IX34"/>
<dbReference type="RefSeq" id="WP_099699114.1">
    <property type="nucleotide sequence ID" value="NZ_JBBCST010000020.1"/>
</dbReference>
<evidence type="ECO:0000313" key="15">
    <source>
        <dbReference type="Proteomes" id="UP000230886"/>
    </source>
</evidence>
<dbReference type="SUPFAM" id="SSF52467">
    <property type="entry name" value="DHS-like NAD/FAD-binding domain"/>
    <property type="match status" value="1"/>
</dbReference>
<dbReference type="Pfam" id="PF00205">
    <property type="entry name" value="TPP_enzyme_M"/>
    <property type="match status" value="1"/>
</dbReference>
<evidence type="ECO:0000259" key="13">
    <source>
        <dbReference type="Pfam" id="PF02776"/>
    </source>
</evidence>
<comment type="pathway">
    <text evidence="1">Amino-acid biosynthesis; L-isoleucine biosynthesis; L-isoleucine from 2-oxobutanoate: step 1/4.</text>
</comment>
<accession>A0A2A5IX34</accession>
<dbReference type="Proteomes" id="UP000230886">
    <property type="component" value="Unassembled WGS sequence"/>
</dbReference>
<dbReference type="InterPro" id="IPR029035">
    <property type="entry name" value="DHS-like_NAD/FAD-binding_dom"/>
</dbReference>
<evidence type="ECO:0000256" key="9">
    <source>
        <dbReference type="ARBA" id="ARBA00048670"/>
    </source>
</evidence>
<evidence type="ECO:0000256" key="6">
    <source>
        <dbReference type="ARBA" id="ARBA00022827"/>
    </source>
</evidence>
<proteinExistence type="inferred from homology"/>
<dbReference type="InterPro" id="IPR000399">
    <property type="entry name" value="TPP-bd_CS"/>
</dbReference>
<feature type="domain" description="Thiamine pyrophosphate enzyme TPP-binding" evidence="12">
    <location>
        <begin position="384"/>
        <end position="528"/>
    </location>
</feature>
<keyword evidence="8" id="KW-0100">Branched-chain amino acid biosynthesis</keyword>
<dbReference type="UniPathway" id="UPA00049">
    <property type="reaction ID" value="UER00059"/>
</dbReference>
<dbReference type="GO" id="GO:0009097">
    <property type="term" value="P:isoleucine biosynthetic process"/>
    <property type="evidence" value="ECO:0007669"/>
    <property type="project" value="UniProtKB-UniPathway"/>
</dbReference>
<dbReference type="Pfam" id="PF02776">
    <property type="entry name" value="TPP_enzyme_N"/>
    <property type="match status" value="1"/>
</dbReference>
<dbReference type="FunFam" id="3.40.50.970:FF:000007">
    <property type="entry name" value="Acetolactate synthase"/>
    <property type="match status" value="1"/>
</dbReference>
<dbReference type="GO" id="GO:0005948">
    <property type="term" value="C:acetolactate synthase complex"/>
    <property type="evidence" value="ECO:0007669"/>
    <property type="project" value="TreeGrafter"/>
</dbReference>
<keyword evidence="7 10" id="KW-0786">Thiamine pyrophosphate</keyword>
<keyword evidence="6" id="KW-0274">FAD</keyword>